<evidence type="ECO:0000256" key="4">
    <source>
        <dbReference type="ARBA" id="ARBA00023194"/>
    </source>
</evidence>
<dbReference type="InterPro" id="IPR001227">
    <property type="entry name" value="Ac_transferase_dom_sf"/>
</dbReference>
<keyword evidence="8" id="KW-1185">Reference proteome</keyword>
<evidence type="ECO:0000313" key="7">
    <source>
        <dbReference type="EMBL" id="MDT0343446.1"/>
    </source>
</evidence>
<dbReference type="PANTHER" id="PTHR43775">
    <property type="entry name" value="FATTY ACID SYNTHASE"/>
    <property type="match status" value="1"/>
</dbReference>
<dbReference type="RefSeq" id="WP_311704585.1">
    <property type="nucleotide sequence ID" value="NZ_JAVREL010000006.1"/>
</dbReference>
<protein>
    <submittedName>
        <fullName evidence="7">SDR family NAD(P)-dependent oxidoreductase</fullName>
    </submittedName>
</protein>
<dbReference type="SMART" id="SM00822">
    <property type="entry name" value="PKS_KR"/>
    <property type="match status" value="1"/>
</dbReference>
<dbReference type="InterPro" id="IPR006162">
    <property type="entry name" value="Ppantetheine_attach_site"/>
</dbReference>
<organism evidence="7 8">
    <name type="scientific">Streptomyces litchfieldiae</name>
    <dbReference type="NCBI Taxonomy" id="3075543"/>
    <lineage>
        <taxon>Bacteria</taxon>
        <taxon>Bacillati</taxon>
        <taxon>Actinomycetota</taxon>
        <taxon>Actinomycetes</taxon>
        <taxon>Kitasatosporales</taxon>
        <taxon>Streptomycetaceae</taxon>
        <taxon>Streptomyces</taxon>
    </lineage>
</organism>
<evidence type="ECO:0000259" key="6">
    <source>
        <dbReference type="PROSITE" id="PS50075"/>
    </source>
</evidence>
<dbReference type="InterPro" id="IPR020806">
    <property type="entry name" value="PKS_PP-bd"/>
</dbReference>
<dbReference type="SUPFAM" id="SSF47336">
    <property type="entry name" value="ACP-like"/>
    <property type="match status" value="1"/>
</dbReference>
<evidence type="ECO:0000256" key="5">
    <source>
        <dbReference type="ARBA" id="ARBA00023268"/>
    </source>
</evidence>
<accession>A0ABU2MP87</accession>
<dbReference type="PANTHER" id="PTHR43775:SF51">
    <property type="entry name" value="INACTIVE PHENOLPHTHIOCEROL SYNTHESIS POLYKETIDE SYNTHASE TYPE I PKS1-RELATED"/>
    <property type="match status" value="1"/>
</dbReference>
<dbReference type="InterPro" id="IPR009081">
    <property type="entry name" value="PP-bd_ACP"/>
</dbReference>
<keyword evidence="4" id="KW-0045">Antibiotic biosynthesis</keyword>
<keyword evidence="2" id="KW-0597">Phosphoprotein</keyword>
<dbReference type="Gene3D" id="3.40.366.10">
    <property type="entry name" value="Malonyl-Coenzyme A Acyl Carrier Protein, domain 2"/>
    <property type="match status" value="1"/>
</dbReference>
<dbReference type="Pfam" id="PF18369">
    <property type="entry name" value="PKS_DE"/>
    <property type="match status" value="1"/>
</dbReference>
<sequence>GHFLEIGPDGVLSAMARESLPEDFGGLLAPVLRKKDEDVRAFLTALGAAWTHGLPVAWQPLFPDTTTPPTDLPTYPFQRERYWLSAVAEPAREDDGPFWDAVERQDATGLAGTIGLPDAQPLREVLPALATWHLARREERTLDAWRYRVTWQALPDAATPRLTGHWLVIAPPTEAAEHLTKQCLDALTAHGARADLAHLDPTTADPDAYAELLRTGAPDRLLSLLPLDTRPHAQHPSLVAGLAGTAALIQALGEADLDATLWNVTSGAVSTGPADPLAVGAAAQNQSWALGRVAALEYPDRWGGLIDVPARLDDRARDRLAAALSGANGAGTGVPEDGEDQLALRPGGIFARRLRHAPVPADRAGAPWRPSGTVLVTGGTGALGRRLAHWLADAGAEHLVLASRRGPDAPGAAELAAELTAAGTAVTLAACDAADRAQLSALLDAIPAETPLTAVVHAAGVGDHGYLADVTPEHLAHVLRPKATAADLLHELTADLDLSAFVMFTSSAAMWGSGGQAAYAAANAHLDALAEHRRALGLAATAVAWGPWAESGMAADEEVDEHLRRRGVIALAPEFGIAALQQALDLDDTCVGVADVDWSRFAPSFTALRPSPLIAGLPEVKAALAEAAGAVAAPAEAGAATALVTRLTAADEAEQQHILVELVRSHAAAVLGYPGTDAVPESRPFKELGFDSLGAVELRNRLAAETGLKLSATLLFDHPAPAPLAQYLREHLITDDDAVTDATVIAELDRLDAALTRLAPDDAARRRIAGRLQVLLGKWGTESGPATPDGNGAHDELESATAEEIFALINDELGKSQP</sequence>
<dbReference type="PROSITE" id="PS00012">
    <property type="entry name" value="PHOSPHOPANTETHEINE"/>
    <property type="match status" value="1"/>
</dbReference>
<gene>
    <name evidence="7" type="ORF">RM590_12600</name>
</gene>
<dbReference type="CDD" id="cd08952">
    <property type="entry name" value="KR_1_SDR_x"/>
    <property type="match status" value="1"/>
</dbReference>
<dbReference type="SMART" id="SM00823">
    <property type="entry name" value="PKS_PP"/>
    <property type="match status" value="1"/>
</dbReference>
<dbReference type="Pfam" id="PF00550">
    <property type="entry name" value="PP-binding"/>
    <property type="match status" value="1"/>
</dbReference>
<evidence type="ECO:0000256" key="1">
    <source>
        <dbReference type="ARBA" id="ARBA00022450"/>
    </source>
</evidence>
<dbReference type="InterPro" id="IPR041618">
    <property type="entry name" value="PKS_DE"/>
</dbReference>
<dbReference type="Gene3D" id="1.10.1200.10">
    <property type="entry name" value="ACP-like"/>
    <property type="match status" value="1"/>
</dbReference>
<dbReference type="InterPro" id="IPR057326">
    <property type="entry name" value="KR_dom"/>
</dbReference>
<dbReference type="SUPFAM" id="SSF51735">
    <property type="entry name" value="NAD(P)-binding Rossmann-fold domains"/>
    <property type="match status" value="2"/>
</dbReference>
<dbReference type="InterPro" id="IPR050091">
    <property type="entry name" value="PKS_NRPS_Biosynth_Enz"/>
</dbReference>
<reference evidence="8" key="1">
    <citation type="submission" date="2023-07" db="EMBL/GenBank/DDBJ databases">
        <title>30 novel species of actinomycetes from the DSMZ collection.</title>
        <authorList>
            <person name="Nouioui I."/>
        </authorList>
    </citation>
    <scope>NUCLEOTIDE SEQUENCE [LARGE SCALE GENOMIC DNA]</scope>
    <source>
        <strain evidence="8">DSM 44938</strain>
    </source>
</reference>
<dbReference type="InterPro" id="IPR036736">
    <property type="entry name" value="ACP-like_sf"/>
</dbReference>
<dbReference type="Gene3D" id="6.10.140.1830">
    <property type="match status" value="1"/>
</dbReference>
<evidence type="ECO:0000313" key="8">
    <source>
        <dbReference type="Proteomes" id="UP001183246"/>
    </source>
</evidence>
<feature type="domain" description="Carrier" evidence="6">
    <location>
        <begin position="657"/>
        <end position="732"/>
    </location>
</feature>
<dbReference type="InterPro" id="IPR036291">
    <property type="entry name" value="NAD(P)-bd_dom_sf"/>
</dbReference>
<dbReference type="PROSITE" id="PS50075">
    <property type="entry name" value="CARRIER"/>
    <property type="match status" value="1"/>
</dbReference>
<dbReference type="Proteomes" id="UP001183246">
    <property type="component" value="Unassembled WGS sequence"/>
</dbReference>
<dbReference type="InterPro" id="IPR013968">
    <property type="entry name" value="PKS_KR"/>
</dbReference>
<comment type="caution">
    <text evidence="7">The sequence shown here is derived from an EMBL/GenBank/DDBJ whole genome shotgun (WGS) entry which is preliminary data.</text>
</comment>
<dbReference type="EMBL" id="JAVREL010000006">
    <property type="protein sequence ID" value="MDT0343446.1"/>
    <property type="molecule type" value="Genomic_DNA"/>
</dbReference>
<dbReference type="Gene3D" id="3.30.70.3290">
    <property type="match status" value="1"/>
</dbReference>
<evidence type="ECO:0000256" key="3">
    <source>
        <dbReference type="ARBA" id="ARBA00022679"/>
    </source>
</evidence>
<feature type="non-terminal residue" evidence="7">
    <location>
        <position position="1"/>
    </location>
</feature>
<evidence type="ECO:0000256" key="2">
    <source>
        <dbReference type="ARBA" id="ARBA00022553"/>
    </source>
</evidence>
<dbReference type="Gene3D" id="3.40.50.720">
    <property type="entry name" value="NAD(P)-binding Rossmann-like Domain"/>
    <property type="match status" value="1"/>
</dbReference>
<proteinExistence type="predicted"/>
<keyword evidence="1" id="KW-0596">Phosphopantetheine</keyword>
<name>A0ABU2MP87_9ACTN</name>
<keyword evidence="5" id="KW-0511">Multifunctional enzyme</keyword>
<keyword evidence="3" id="KW-0808">Transferase</keyword>
<dbReference type="Pfam" id="PF08659">
    <property type="entry name" value="KR"/>
    <property type="match status" value="1"/>
</dbReference>